<evidence type="ECO:0000256" key="1">
    <source>
        <dbReference type="SAM" id="MobiDB-lite"/>
    </source>
</evidence>
<organism evidence="2">
    <name type="scientific">marine sediment metagenome</name>
    <dbReference type="NCBI Taxonomy" id="412755"/>
    <lineage>
        <taxon>unclassified sequences</taxon>
        <taxon>metagenomes</taxon>
        <taxon>ecological metagenomes</taxon>
    </lineage>
</organism>
<feature type="non-terminal residue" evidence="2">
    <location>
        <position position="92"/>
    </location>
</feature>
<name>A0A0F9DQL1_9ZZZZ</name>
<proteinExistence type="predicted"/>
<feature type="compositionally biased region" description="Acidic residues" evidence="1">
    <location>
        <begin position="76"/>
        <end position="92"/>
    </location>
</feature>
<gene>
    <name evidence="2" type="ORF">LCGC14_2249010</name>
</gene>
<sequence length="92" mass="9618">MADKPETKEEPKLVAGTPEAETAQLAAQIAGEANPIIVEGKDSVLPQDQPPPKGKETKPEGKGIPASKGEEKAEGEGDGEPEDGEERGEDEE</sequence>
<dbReference type="AlphaFoldDB" id="A0A0F9DQL1"/>
<comment type="caution">
    <text evidence="2">The sequence shown here is derived from an EMBL/GenBank/DDBJ whole genome shotgun (WGS) entry which is preliminary data.</text>
</comment>
<reference evidence="2" key="1">
    <citation type="journal article" date="2015" name="Nature">
        <title>Complex archaea that bridge the gap between prokaryotes and eukaryotes.</title>
        <authorList>
            <person name="Spang A."/>
            <person name="Saw J.H."/>
            <person name="Jorgensen S.L."/>
            <person name="Zaremba-Niedzwiedzka K."/>
            <person name="Martijn J."/>
            <person name="Lind A.E."/>
            <person name="van Eijk R."/>
            <person name="Schleper C."/>
            <person name="Guy L."/>
            <person name="Ettema T.J."/>
        </authorList>
    </citation>
    <scope>NUCLEOTIDE SEQUENCE</scope>
</reference>
<dbReference type="EMBL" id="LAZR01030616">
    <property type="protein sequence ID" value="KKL56076.1"/>
    <property type="molecule type" value="Genomic_DNA"/>
</dbReference>
<feature type="region of interest" description="Disordered" evidence="1">
    <location>
        <begin position="31"/>
        <end position="92"/>
    </location>
</feature>
<protein>
    <submittedName>
        <fullName evidence="2">Uncharacterized protein</fullName>
    </submittedName>
</protein>
<evidence type="ECO:0000313" key="2">
    <source>
        <dbReference type="EMBL" id="KKL56076.1"/>
    </source>
</evidence>
<accession>A0A0F9DQL1</accession>